<dbReference type="PANTHER" id="PTHR19857:SF8">
    <property type="entry name" value="ANGIO-ASSOCIATED MIGRATORY CELL PROTEIN"/>
    <property type="match status" value="1"/>
</dbReference>
<dbReference type="InterPro" id="IPR036322">
    <property type="entry name" value="WD40_repeat_dom_sf"/>
</dbReference>
<dbReference type="InterPro" id="IPR015943">
    <property type="entry name" value="WD40/YVTN_repeat-like_dom_sf"/>
</dbReference>
<keyword evidence="2" id="KW-0677">Repeat</keyword>
<gene>
    <name evidence="4" type="ORF">FRACYDRAFT_223390</name>
</gene>
<feature type="repeat" description="WD" evidence="3">
    <location>
        <begin position="329"/>
        <end position="371"/>
    </location>
</feature>
<accession>A0A1E7FVZ0</accession>
<organism evidence="4 5">
    <name type="scientific">Fragilariopsis cylindrus CCMP1102</name>
    <dbReference type="NCBI Taxonomy" id="635003"/>
    <lineage>
        <taxon>Eukaryota</taxon>
        <taxon>Sar</taxon>
        <taxon>Stramenopiles</taxon>
        <taxon>Ochrophyta</taxon>
        <taxon>Bacillariophyta</taxon>
        <taxon>Bacillariophyceae</taxon>
        <taxon>Bacillariophycidae</taxon>
        <taxon>Bacillariales</taxon>
        <taxon>Bacillariaceae</taxon>
        <taxon>Fragilariopsis</taxon>
    </lineage>
</organism>
<feature type="repeat" description="WD" evidence="3">
    <location>
        <begin position="386"/>
        <end position="427"/>
    </location>
</feature>
<evidence type="ECO:0000313" key="4">
    <source>
        <dbReference type="EMBL" id="OEU22322.1"/>
    </source>
</evidence>
<evidence type="ECO:0000313" key="5">
    <source>
        <dbReference type="Proteomes" id="UP000095751"/>
    </source>
</evidence>
<keyword evidence="1 3" id="KW-0853">WD repeat</keyword>
<evidence type="ECO:0000256" key="3">
    <source>
        <dbReference type="PROSITE-ProRule" id="PRU00221"/>
    </source>
</evidence>
<dbReference type="PROSITE" id="PS50294">
    <property type="entry name" value="WD_REPEATS_REGION"/>
    <property type="match status" value="1"/>
</dbReference>
<dbReference type="KEGG" id="fcy:FRACYDRAFT_223390"/>
<proteinExistence type="predicted"/>
<dbReference type="InterPro" id="IPR051179">
    <property type="entry name" value="WD_repeat_multifunction"/>
</dbReference>
<sequence>MDQEDLQATSVVDDDGDIIDDVADFIDMNDAVEIQVDDDLPMGEVEEDNVMSDKESKDATGGDNQTVNIVADMSKIQLTSHTDSVYAVAAFAEENGQLSILSGGGDDKAFQYKISGPGISDEGTKFVQPLPNPHTDTVSSVAYNMAYVSNDLKKTPRLAAVGSYDGSIIIYDPDTGVQRTKFEGPSDVEWMSFHPKGGTVLLAGSGDGTLWMFHIPLNRCLQVFVGHEQAVTAGCFSPDGKWALSASSDGTLRIWAPKTGLNKHVFRFGGAGLTCMASKGGTDGMLVIVGSEDGQAHVCHTGSKKVVATLRHFQIPASGVGANNDEEEEMEYPSSVEAVGFSPSQPNWCATGGIDGKLKIWDLTNGQCRQICDPTATEVNGNKADTDAVTDSITRILWHPTLPFVFSSTINGRVRVWDARTGNLLRTLTGGSTAEQINDMDIQFLPNGSAIIVAAGDDKMCIVYYLLDVMKKGGL</sequence>
<dbReference type="CDD" id="cd00200">
    <property type="entry name" value="WD40"/>
    <property type="match status" value="1"/>
</dbReference>
<evidence type="ECO:0000256" key="1">
    <source>
        <dbReference type="ARBA" id="ARBA00022574"/>
    </source>
</evidence>
<keyword evidence="5" id="KW-1185">Reference proteome</keyword>
<dbReference type="EMBL" id="KV784353">
    <property type="protein sequence ID" value="OEU22322.1"/>
    <property type="molecule type" value="Genomic_DNA"/>
</dbReference>
<dbReference type="Gene3D" id="2.130.10.10">
    <property type="entry name" value="YVTN repeat-like/Quinoprotein amine dehydrogenase"/>
    <property type="match status" value="1"/>
</dbReference>
<reference evidence="4 5" key="1">
    <citation type="submission" date="2016-09" db="EMBL/GenBank/DDBJ databases">
        <title>Extensive genetic diversity and differential bi-allelic expression allows diatom success in the polar Southern Ocean.</title>
        <authorList>
            <consortium name="DOE Joint Genome Institute"/>
            <person name="Mock T."/>
            <person name="Otillar R.P."/>
            <person name="Strauss J."/>
            <person name="Dupont C."/>
            <person name="Frickenhaus S."/>
            <person name="Maumus F."/>
            <person name="Mcmullan M."/>
            <person name="Sanges R."/>
            <person name="Schmutz J."/>
            <person name="Toseland A."/>
            <person name="Valas R."/>
            <person name="Veluchamy A."/>
            <person name="Ward B.J."/>
            <person name="Allen A."/>
            <person name="Barry K."/>
            <person name="Falciatore A."/>
            <person name="Ferrante M."/>
            <person name="Fortunato A.E."/>
            <person name="Gloeckner G."/>
            <person name="Gruber A."/>
            <person name="Hipkin R."/>
            <person name="Janech M."/>
            <person name="Kroth P."/>
            <person name="Leese F."/>
            <person name="Lindquist E."/>
            <person name="Lyon B.R."/>
            <person name="Martin J."/>
            <person name="Mayer C."/>
            <person name="Parker M."/>
            <person name="Quesneville H."/>
            <person name="Raymond J."/>
            <person name="Uhlig C."/>
            <person name="Valentin K.U."/>
            <person name="Worden A.Z."/>
            <person name="Armbrust E.V."/>
            <person name="Bowler C."/>
            <person name="Green B."/>
            <person name="Moulton V."/>
            <person name="Van Oosterhout C."/>
            <person name="Grigoriev I."/>
        </authorList>
    </citation>
    <scope>NUCLEOTIDE SEQUENCE [LARGE SCALE GENOMIC DNA]</scope>
    <source>
        <strain evidence="4 5">CCMP1102</strain>
    </source>
</reference>
<protein>
    <submittedName>
        <fullName evidence="4">WD40 repeat-like protein</fullName>
    </submittedName>
</protein>
<dbReference type="InterPro" id="IPR019775">
    <property type="entry name" value="WD40_repeat_CS"/>
</dbReference>
<dbReference type="PROSITE" id="PS50082">
    <property type="entry name" value="WD_REPEATS_2"/>
    <property type="match status" value="3"/>
</dbReference>
<dbReference type="InParanoid" id="A0A1E7FVZ0"/>
<dbReference type="PANTHER" id="PTHR19857">
    <property type="entry name" value="MITOCHONDRIAL DIVISION PROTEIN 1-RELATED"/>
    <property type="match status" value="1"/>
</dbReference>
<dbReference type="Proteomes" id="UP000095751">
    <property type="component" value="Unassembled WGS sequence"/>
</dbReference>
<dbReference type="SUPFAM" id="SSF50978">
    <property type="entry name" value="WD40 repeat-like"/>
    <property type="match status" value="1"/>
</dbReference>
<name>A0A1E7FVZ0_9STRA</name>
<dbReference type="OrthoDB" id="10261640at2759"/>
<dbReference type="InterPro" id="IPR001680">
    <property type="entry name" value="WD40_rpt"/>
</dbReference>
<dbReference type="PROSITE" id="PS00678">
    <property type="entry name" value="WD_REPEATS_1"/>
    <property type="match status" value="2"/>
</dbReference>
<evidence type="ECO:0000256" key="2">
    <source>
        <dbReference type="ARBA" id="ARBA00022737"/>
    </source>
</evidence>
<dbReference type="AlphaFoldDB" id="A0A1E7FVZ0"/>
<dbReference type="SMART" id="SM00320">
    <property type="entry name" value="WD40"/>
    <property type="match status" value="8"/>
</dbReference>
<feature type="repeat" description="WD" evidence="3">
    <location>
        <begin position="224"/>
        <end position="255"/>
    </location>
</feature>
<dbReference type="Pfam" id="PF00400">
    <property type="entry name" value="WD40"/>
    <property type="match status" value="4"/>
</dbReference>